<keyword evidence="1" id="KW-1185">Reference proteome</keyword>
<evidence type="ECO:0000313" key="1">
    <source>
        <dbReference type="Proteomes" id="UP000887565"/>
    </source>
</evidence>
<proteinExistence type="predicted"/>
<sequence>MMAVHVGTTNASLAIYQYFCHHYHTDYHKPGLPVSPEVLTLILGWVADIWAEELGVVDAVQTTHFPLFLYKAPGLDNPSCLIQAYNTAVGLIDS</sequence>
<reference evidence="2" key="1">
    <citation type="submission" date="2022-11" db="UniProtKB">
        <authorList>
            <consortium name="WormBaseParasite"/>
        </authorList>
    </citation>
    <scope>IDENTIFICATION</scope>
</reference>
<dbReference type="AlphaFoldDB" id="A0A915ICB5"/>
<evidence type="ECO:0000313" key="2">
    <source>
        <dbReference type="WBParaSite" id="nRc.2.0.1.t11537-RA"/>
    </source>
</evidence>
<protein>
    <submittedName>
        <fullName evidence="2">Uncharacterized protein</fullName>
    </submittedName>
</protein>
<name>A0A915ICB5_ROMCU</name>
<dbReference type="WBParaSite" id="nRc.2.0.1.t11537-RA">
    <property type="protein sequence ID" value="nRc.2.0.1.t11537-RA"/>
    <property type="gene ID" value="nRc.2.0.1.g11537"/>
</dbReference>
<organism evidence="1 2">
    <name type="scientific">Romanomermis culicivorax</name>
    <name type="common">Nematode worm</name>
    <dbReference type="NCBI Taxonomy" id="13658"/>
    <lineage>
        <taxon>Eukaryota</taxon>
        <taxon>Metazoa</taxon>
        <taxon>Ecdysozoa</taxon>
        <taxon>Nematoda</taxon>
        <taxon>Enoplea</taxon>
        <taxon>Dorylaimia</taxon>
        <taxon>Mermithida</taxon>
        <taxon>Mermithoidea</taxon>
        <taxon>Mermithidae</taxon>
        <taxon>Romanomermis</taxon>
    </lineage>
</organism>
<dbReference type="Proteomes" id="UP000887565">
    <property type="component" value="Unplaced"/>
</dbReference>
<accession>A0A915ICB5</accession>